<keyword evidence="2" id="KW-1133">Transmembrane helix</keyword>
<evidence type="ECO:0000256" key="2">
    <source>
        <dbReference type="SAM" id="Phobius"/>
    </source>
</evidence>
<organism evidence="4 5">
    <name type="scientific">Agrocybe chaxingu</name>
    <dbReference type="NCBI Taxonomy" id="84603"/>
    <lineage>
        <taxon>Eukaryota</taxon>
        <taxon>Fungi</taxon>
        <taxon>Dikarya</taxon>
        <taxon>Basidiomycota</taxon>
        <taxon>Agaricomycotina</taxon>
        <taxon>Agaricomycetes</taxon>
        <taxon>Agaricomycetidae</taxon>
        <taxon>Agaricales</taxon>
        <taxon>Agaricineae</taxon>
        <taxon>Strophariaceae</taxon>
        <taxon>Agrocybe</taxon>
    </lineage>
</organism>
<dbReference type="InterPro" id="IPR045338">
    <property type="entry name" value="DUF6535"/>
</dbReference>
<evidence type="ECO:0000313" key="4">
    <source>
        <dbReference type="EMBL" id="KAJ3517346.1"/>
    </source>
</evidence>
<feature type="transmembrane region" description="Helical" evidence="2">
    <location>
        <begin position="405"/>
        <end position="424"/>
    </location>
</feature>
<gene>
    <name evidence="4" type="ORF">NLJ89_g565</name>
</gene>
<evidence type="ECO:0000313" key="5">
    <source>
        <dbReference type="Proteomes" id="UP001148786"/>
    </source>
</evidence>
<keyword evidence="2" id="KW-0812">Transmembrane</keyword>
<reference evidence="4" key="1">
    <citation type="submission" date="2022-07" db="EMBL/GenBank/DDBJ databases">
        <title>Genome Sequence of Agrocybe chaxingu.</title>
        <authorList>
            <person name="Buettner E."/>
        </authorList>
    </citation>
    <scope>NUCLEOTIDE SEQUENCE</scope>
    <source>
        <strain evidence="4">MP-N11</strain>
    </source>
</reference>
<proteinExistence type="predicted"/>
<feature type="compositionally biased region" description="Low complexity" evidence="1">
    <location>
        <begin position="571"/>
        <end position="583"/>
    </location>
</feature>
<feature type="transmembrane region" description="Helical" evidence="2">
    <location>
        <begin position="457"/>
        <end position="482"/>
    </location>
</feature>
<dbReference type="Pfam" id="PF20153">
    <property type="entry name" value="DUF6535"/>
    <property type="match status" value="1"/>
</dbReference>
<feature type="compositionally biased region" description="Basic and acidic residues" evidence="1">
    <location>
        <begin position="989"/>
        <end position="998"/>
    </location>
</feature>
<dbReference type="AlphaFoldDB" id="A0A9W8N1U9"/>
<feature type="domain" description="DUF6535" evidence="3">
    <location>
        <begin position="310"/>
        <end position="486"/>
    </location>
</feature>
<dbReference type="Proteomes" id="UP001148786">
    <property type="component" value="Unassembled WGS sequence"/>
</dbReference>
<evidence type="ECO:0000256" key="1">
    <source>
        <dbReference type="SAM" id="MobiDB-lite"/>
    </source>
</evidence>
<feature type="transmembrane region" description="Helical" evidence="2">
    <location>
        <begin position="335"/>
        <end position="354"/>
    </location>
</feature>
<protein>
    <recommendedName>
        <fullName evidence="3">DUF6535 domain-containing protein</fullName>
    </recommendedName>
</protein>
<comment type="caution">
    <text evidence="4">The sequence shown here is derived from an EMBL/GenBank/DDBJ whole genome shotgun (WGS) entry which is preliminary data.</text>
</comment>
<dbReference type="EMBL" id="JANKHO010000022">
    <property type="protein sequence ID" value="KAJ3517346.1"/>
    <property type="molecule type" value="Genomic_DNA"/>
</dbReference>
<dbReference type="OrthoDB" id="3235960at2759"/>
<accession>A0A9W8N1U9</accession>
<name>A0A9W8N1U9_9AGAR</name>
<sequence>MSGTAPHNETTAIIKDLTCLHCQQNTHDTHFTPMSVKWQYTAPERSIHKPDCGIPGTDDRPLVGKILARFWKNSTLRQLLQEQVARTFYDYIYADGIPNTNKMCIGEVVSFFAPCTGSTTTRSPQAQASEMGMFQVSHIIDRTPRNDAEKAMVPSYKYCVQLWQDMCRYEVEDRGRLVDPIIVVMFRCQEAIAQITGIPMTATSIRDAKNNERSASLVVPALNMSFSQELPQGSFPYINKMIQLDKKNELGMRKSMSAIDKELWATSPHPVEQQDEQQESRGAHTEAPSAKYKCGTPYVHSPPKEDRDYWNDLLEPLQAHDETQCKVWKEEVQNILIFASLFSAVVTAFIIESYKNLKPDPSDTAVILLARIAARLDNPLNNSTLTPALDETPIPFSPSLTLVNVFWILSLVVSLTTVLIGIVASQWLREHQIYPAHFSTEQKLALFNMRTEMLNRWYIPAFFTSLPVLLELALVLFFLGLAEFLRHDHDSSAASPHGSINSNSVQQECPGSVMGNFLVRHTFSLIYSVIVALVKYARALHFPPRFPPSSPTPVRNHTLSLRIEPRDPVFSESPDSDLSASPDSDLHRSYQPRWPWEHDHGELEKELRFGPLFDHIRGIELACSRHRTVLLSAYHCFVDCISTVQPGQPSDDFASRSFGHKYYKAVIEILRPHGKALISELTVPKPRLPFASPRPLICDLLYDEAILLLIERFNIPVPTRTEAELMIRILDYISRNGYYWTPDVKGPPKGLPITQARMYTMLVRSSFRKDAPTDVRDALMEYPYSFFRNIADGKMDWSVHQVFLEEFPSILAEYLRSSLRAELRDPELLHRAATYFKLHLEPARRLGSFTSMQGAEYEGAYFLLGSWAIVKAYMLNHRNHAHRVPRSVLDLAVTTREVCENILATRGEPLTRAILTCIASVWGKTEEFVLDHVTTFHIQLLQQESIRSPLYYIHTDDPPDVGLEVSSSNSTDEISEDSGTDSSSQSQGRSEDLDEHNLAELGSLAK</sequence>
<feature type="region of interest" description="Disordered" evidence="1">
    <location>
        <begin position="268"/>
        <end position="296"/>
    </location>
</feature>
<feature type="region of interest" description="Disordered" evidence="1">
    <location>
        <begin position="567"/>
        <end position="586"/>
    </location>
</feature>
<feature type="region of interest" description="Disordered" evidence="1">
    <location>
        <begin position="961"/>
        <end position="1006"/>
    </location>
</feature>
<evidence type="ECO:0000259" key="3">
    <source>
        <dbReference type="Pfam" id="PF20153"/>
    </source>
</evidence>
<keyword evidence="2" id="KW-0472">Membrane</keyword>
<keyword evidence="5" id="KW-1185">Reference proteome</keyword>